<gene>
    <name evidence="18" type="ORF">D9C73_013276</name>
</gene>
<dbReference type="Gene3D" id="3.30.460.10">
    <property type="entry name" value="Beta Polymerase, domain 2"/>
    <property type="match status" value="1"/>
</dbReference>
<keyword evidence="15" id="KW-0472">Membrane</keyword>
<feature type="binding site" evidence="14">
    <location>
        <position position="112"/>
    </location>
    <ligand>
        <name>Mg(2+)</name>
        <dbReference type="ChEBI" id="CHEBI:18420"/>
        <label>1</label>
        <note>catalytic</note>
    </ligand>
</feature>
<keyword evidence="10 12" id="KW-0539">Nucleus</keyword>
<comment type="function">
    <text evidence="12">Polymerase that creates the 3'-poly(A) tail of mRNA's.</text>
</comment>
<evidence type="ECO:0000256" key="2">
    <source>
        <dbReference type="ARBA" id="ARBA00004123"/>
    </source>
</evidence>
<dbReference type="GO" id="GO:0003723">
    <property type="term" value="F:RNA binding"/>
    <property type="evidence" value="ECO:0007669"/>
    <property type="project" value="UniProtKB-UniRule"/>
</dbReference>
<dbReference type="AlphaFoldDB" id="A0A4U5UTK3"/>
<dbReference type="PANTHER" id="PTHR10682:SF10">
    <property type="entry name" value="POLYNUCLEOTIDE ADENYLYLTRANSFERASE"/>
    <property type="match status" value="1"/>
</dbReference>
<name>A0A4U5UTK3_COLLU</name>
<evidence type="ECO:0000256" key="12">
    <source>
        <dbReference type="PIRNR" id="PIRNR018425"/>
    </source>
</evidence>
<dbReference type="OrthoDB" id="412748at2759"/>
<evidence type="ECO:0000256" key="13">
    <source>
        <dbReference type="PIRSR" id="PIRSR018425-1"/>
    </source>
</evidence>
<dbReference type="FunFam" id="1.10.1410.10:FF:000001">
    <property type="entry name" value="Putative poly(A) polymerase gamma"/>
    <property type="match status" value="1"/>
</dbReference>
<dbReference type="SUPFAM" id="SSF81631">
    <property type="entry name" value="PAP/OAS1 substrate-binding domain"/>
    <property type="match status" value="1"/>
</dbReference>
<feature type="binding site" evidence="13">
    <location>
        <begin position="245"/>
        <end position="246"/>
    </location>
    <ligand>
        <name>ATP</name>
        <dbReference type="ChEBI" id="CHEBI:30616"/>
    </ligand>
</feature>
<keyword evidence="19" id="KW-1185">Reference proteome</keyword>
<feature type="domain" description="Poly(A) polymerase central" evidence="16">
    <location>
        <begin position="218"/>
        <end position="362"/>
    </location>
</feature>
<organism evidence="18 19">
    <name type="scientific">Collichthys lucidus</name>
    <name type="common">Big head croaker</name>
    <name type="synonym">Sciaena lucida</name>
    <dbReference type="NCBI Taxonomy" id="240159"/>
    <lineage>
        <taxon>Eukaryota</taxon>
        <taxon>Metazoa</taxon>
        <taxon>Chordata</taxon>
        <taxon>Craniata</taxon>
        <taxon>Vertebrata</taxon>
        <taxon>Euteleostomi</taxon>
        <taxon>Actinopterygii</taxon>
        <taxon>Neopterygii</taxon>
        <taxon>Teleostei</taxon>
        <taxon>Neoteleostei</taxon>
        <taxon>Acanthomorphata</taxon>
        <taxon>Eupercaria</taxon>
        <taxon>Sciaenidae</taxon>
        <taxon>Collichthys</taxon>
    </lineage>
</organism>
<comment type="subcellular location">
    <subcellularLocation>
        <location evidence="2 12">Nucleus</location>
    </subcellularLocation>
</comment>
<evidence type="ECO:0000256" key="10">
    <source>
        <dbReference type="ARBA" id="ARBA00023242"/>
    </source>
</evidence>
<dbReference type="Pfam" id="PF04928">
    <property type="entry name" value="PAP_central"/>
    <property type="match status" value="1"/>
</dbReference>
<keyword evidence="8 12" id="KW-0067">ATP-binding</keyword>
<feature type="binding site" evidence="13">
    <location>
        <begin position="112"/>
        <end position="114"/>
    </location>
    <ligand>
        <name>ATP</name>
        <dbReference type="ChEBI" id="CHEBI:30616"/>
    </ligand>
</feature>
<evidence type="ECO:0000256" key="15">
    <source>
        <dbReference type="SAM" id="Phobius"/>
    </source>
</evidence>
<comment type="cofactor">
    <cofactor evidence="1">
        <name>Mn(2+)</name>
        <dbReference type="ChEBI" id="CHEBI:29035"/>
    </cofactor>
</comment>
<evidence type="ECO:0000256" key="7">
    <source>
        <dbReference type="ARBA" id="ARBA00022741"/>
    </source>
</evidence>
<evidence type="ECO:0000256" key="11">
    <source>
        <dbReference type="ARBA" id="ARBA00048830"/>
    </source>
</evidence>
<protein>
    <recommendedName>
        <fullName evidence="12">Poly(A) polymerase</fullName>
        <ecNumber evidence="12">2.7.7.19</ecNumber>
    </recommendedName>
</protein>
<keyword evidence="9 14" id="KW-0460">Magnesium</keyword>
<evidence type="ECO:0000259" key="16">
    <source>
        <dbReference type="Pfam" id="PF04928"/>
    </source>
</evidence>
<dbReference type="InterPro" id="IPR048840">
    <property type="entry name" value="PolA_pol_NTPase"/>
</dbReference>
<feature type="binding site" evidence="13">
    <location>
        <position position="227"/>
    </location>
    <ligand>
        <name>ATP</name>
        <dbReference type="ChEBI" id="CHEBI:30616"/>
    </ligand>
</feature>
<feature type="binding site" evidence="14">
    <location>
        <position position="114"/>
    </location>
    <ligand>
        <name>Mg(2+)</name>
        <dbReference type="ChEBI" id="CHEBI:18420"/>
        <label>2</label>
        <note>catalytic</note>
    </ligand>
</feature>
<feature type="binding site" evidence="13">
    <location>
        <position position="166"/>
    </location>
    <ligand>
        <name>ATP</name>
        <dbReference type="ChEBI" id="CHEBI:30616"/>
    </ligand>
</feature>
<evidence type="ECO:0000256" key="3">
    <source>
        <dbReference type="ARBA" id="ARBA00010912"/>
    </source>
</evidence>
<sequence length="420" mass="48194">MSVPIKSQAPSGPAPRKIFGVTDIISLDMPGICDLIESSELFKCLIVNGTVENNSEQLHREKVVKNVESLYKEWLTEMCEAMNVPEIVTAKVGGKVYPFGSYHLGVHSKGADIDALCVGPGFIQRDDFFTSFFEKLRSQKEVKDIRAIQDAYVPVIKMTFDGIEMDLVFAQLPRRSITDHLNLLDDSWFNGIDQRCARSLNGYRVSEEILRQVPNVENFQMALRAIKLWAKRRKIYSNSLGFLGGVSWAIMVARICQLYPNAAPSTLVKKFFLIYARWNWPVPIVLKKVQDCGYKLPFWNPIVNRSDRLDLMPIITPAYPQQNTSFNVCPSTFTVMKEEIARGLVITEEIHDKKAPWSKLFEPLDFAGKYKYVFSCPKMKIWIVIYTTYSHVYYFSVLNIYLVFPDKTFILYLHALSLFK</sequence>
<dbReference type="Gene3D" id="1.10.1410.10">
    <property type="match status" value="1"/>
</dbReference>
<comment type="cofactor">
    <cofactor evidence="14">
        <name>Mg(2+)</name>
        <dbReference type="ChEBI" id="CHEBI:18420"/>
    </cofactor>
    <text evidence="14">Binds 2 magnesium ions. Also active with manganese.</text>
</comment>
<dbReference type="CDD" id="cd05402">
    <property type="entry name" value="NT_PAP_TUTase"/>
    <property type="match status" value="1"/>
</dbReference>
<evidence type="ECO:0000256" key="6">
    <source>
        <dbReference type="ARBA" id="ARBA00022723"/>
    </source>
</evidence>
<keyword evidence="15" id="KW-0812">Transmembrane</keyword>
<dbReference type="GO" id="GO:0046872">
    <property type="term" value="F:metal ion binding"/>
    <property type="evidence" value="ECO:0007669"/>
    <property type="project" value="UniProtKB-KW"/>
</dbReference>
<evidence type="ECO:0000256" key="8">
    <source>
        <dbReference type="ARBA" id="ARBA00022840"/>
    </source>
</evidence>
<feature type="binding site" evidence="13">
    <location>
        <position position="236"/>
    </location>
    <ligand>
        <name>ATP</name>
        <dbReference type="ChEBI" id="CHEBI:30616"/>
    </ligand>
</feature>
<dbReference type="FunFam" id="3.30.460.10:FF:000002">
    <property type="entry name" value="Poly(A) polymerase alpha, putative"/>
    <property type="match status" value="1"/>
</dbReference>
<reference evidence="18 19" key="1">
    <citation type="submission" date="2019-01" db="EMBL/GenBank/DDBJ databases">
        <title>Genome Assembly of Collichthys lucidus.</title>
        <authorList>
            <person name="Cai M."/>
            <person name="Xiao S."/>
        </authorList>
    </citation>
    <scope>NUCLEOTIDE SEQUENCE [LARGE SCALE GENOMIC DNA]</scope>
    <source>
        <strain evidence="18">JT15FE1705JMU</strain>
        <tissue evidence="18">Muscle</tissue>
    </source>
</reference>
<evidence type="ECO:0000256" key="9">
    <source>
        <dbReference type="ARBA" id="ARBA00022842"/>
    </source>
</evidence>
<dbReference type="GO" id="GO:0005634">
    <property type="term" value="C:nucleus"/>
    <property type="evidence" value="ECO:0007669"/>
    <property type="project" value="UniProtKB-SubCell"/>
</dbReference>
<keyword evidence="6 14" id="KW-0479">Metal-binding</keyword>
<feature type="transmembrane region" description="Helical" evidence="15">
    <location>
        <begin position="381"/>
        <end position="404"/>
    </location>
</feature>
<dbReference type="GO" id="GO:0006397">
    <property type="term" value="P:mRNA processing"/>
    <property type="evidence" value="ECO:0007669"/>
    <property type="project" value="UniProtKB-KW"/>
</dbReference>
<feature type="binding site" evidence="14">
    <location>
        <position position="112"/>
    </location>
    <ligand>
        <name>Mg(2+)</name>
        <dbReference type="ChEBI" id="CHEBI:18420"/>
        <label>2</label>
        <note>catalytic</note>
    </ligand>
</feature>
<dbReference type="STRING" id="240159.A0A4U5UTK3"/>
<keyword evidence="15" id="KW-1133">Transmembrane helix</keyword>
<dbReference type="GO" id="GO:0005524">
    <property type="term" value="F:ATP binding"/>
    <property type="evidence" value="ECO:0007669"/>
    <property type="project" value="UniProtKB-UniRule"/>
</dbReference>
<dbReference type="InterPro" id="IPR007012">
    <property type="entry name" value="PolA_pol_cen_dom"/>
</dbReference>
<comment type="similarity">
    <text evidence="3 12">Belongs to the poly(A) polymerase family.</text>
</comment>
<evidence type="ECO:0000256" key="4">
    <source>
        <dbReference type="ARBA" id="ARBA00022664"/>
    </source>
</evidence>
<keyword evidence="4 12" id="KW-0507">mRNA processing</keyword>
<dbReference type="Pfam" id="PF20750">
    <property type="entry name" value="PAP_NTPase"/>
    <property type="match status" value="1"/>
</dbReference>
<feature type="domain" description="Poly(A) polymerase nucleotidyltransferase" evidence="17">
    <location>
        <begin position="20"/>
        <end position="213"/>
    </location>
</feature>
<feature type="binding site" evidence="14">
    <location>
        <position position="114"/>
    </location>
    <ligand>
        <name>Mg(2+)</name>
        <dbReference type="ChEBI" id="CHEBI:18420"/>
        <label>1</label>
        <note>catalytic</note>
    </ligand>
</feature>
<dbReference type="InterPro" id="IPR043519">
    <property type="entry name" value="NT_sf"/>
</dbReference>
<proteinExistence type="inferred from homology"/>
<keyword evidence="5 12" id="KW-0808">Transferase</keyword>
<accession>A0A4U5UTK3</accession>
<dbReference type="Proteomes" id="UP000298787">
    <property type="component" value="Chromosome 11"/>
</dbReference>
<evidence type="ECO:0000313" key="18">
    <source>
        <dbReference type="EMBL" id="TKS77900.1"/>
    </source>
</evidence>
<dbReference type="PANTHER" id="PTHR10682">
    <property type="entry name" value="POLY A POLYMERASE"/>
    <property type="match status" value="1"/>
</dbReference>
<dbReference type="EMBL" id="CM014088">
    <property type="protein sequence ID" value="TKS77900.1"/>
    <property type="molecule type" value="Genomic_DNA"/>
</dbReference>
<evidence type="ECO:0000256" key="14">
    <source>
        <dbReference type="PIRSR" id="PIRSR018425-2"/>
    </source>
</evidence>
<dbReference type="InterPro" id="IPR014492">
    <property type="entry name" value="PolyA_polymerase"/>
</dbReference>
<evidence type="ECO:0000256" key="1">
    <source>
        <dbReference type="ARBA" id="ARBA00001936"/>
    </source>
</evidence>
<dbReference type="SUPFAM" id="SSF81301">
    <property type="entry name" value="Nucleotidyltransferase"/>
    <property type="match status" value="1"/>
</dbReference>
<keyword evidence="7 12" id="KW-0547">Nucleotide-binding</keyword>
<feature type="binding site" evidence="14">
    <location>
        <position position="166"/>
    </location>
    <ligand>
        <name>Mg(2+)</name>
        <dbReference type="ChEBI" id="CHEBI:18420"/>
        <label>2</label>
        <note>catalytic</note>
    </ligand>
</feature>
<dbReference type="EC" id="2.7.7.19" evidence="12"/>
<feature type="binding site" evidence="13">
    <location>
        <begin position="99"/>
        <end position="101"/>
    </location>
    <ligand>
        <name>ATP</name>
        <dbReference type="ChEBI" id="CHEBI:30616"/>
    </ligand>
</feature>
<evidence type="ECO:0000313" key="19">
    <source>
        <dbReference type="Proteomes" id="UP000298787"/>
    </source>
</evidence>
<comment type="catalytic activity">
    <reaction evidence="11 12">
        <text>RNA(n) + ATP = RNA(n)-3'-adenine ribonucleotide + diphosphate</text>
        <dbReference type="Rhea" id="RHEA:11332"/>
        <dbReference type="Rhea" id="RHEA-COMP:14527"/>
        <dbReference type="Rhea" id="RHEA-COMP:17347"/>
        <dbReference type="ChEBI" id="CHEBI:30616"/>
        <dbReference type="ChEBI" id="CHEBI:33019"/>
        <dbReference type="ChEBI" id="CHEBI:140395"/>
        <dbReference type="ChEBI" id="CHEBI:173115"/>
        <dbReference type="EC" id="2.7.7.19"/>
    </reaction>
</comment>
<evidence type="ECO:0000259" key="17">
    <source>
        <dbReference type="Pfam" id="PF20750"/>
    </source>
</evidence>
<dbReference type="GO" id="GO:1990817">
    <property type="term" value="F:poly(A) RNA polymerase activity"/>
    <property type="evidence" value="ECO:0007669"/>
    <property type="project" value="UniProtKB-UniRule"/>
</dbReference>
<evidence type="ECO:0000256" key="5">
    <source>
        <dbReference type="ARBA" id="ARBA00022679"/>
    </source>
</evidence>
<dbReference type="PIRSF" id="PIRSF018425">
    <property type="entry name" value="PolyA_polymerase"/>
    <property type="match status" value="1"/>
</dbReference>